<accession>A0A5B7F022</accession>
<dbReference type="EMBL" id="VSRR010004110">
    <property type="protein sequence ID" value="MPC38588.1"/>
    <property type="molecule type" value="Genomic_DNA"/>
</dbReference>
<feature type="compositionally biased region" description="Basic and acidic residues" evidence="1">
    <location>
        <begin position="1"/>
        <end position="15"/>
    </location>
</feature>
<feature type="region of interest" description="Disordered" evidence="1">
    <location>
        <begin position="1"/>
        <end position="36"/>
    </location>
</feature>
<evidence type="ECO:0000313" key="3">
    <source>
        <dbReference type="Proteomes" id="UP000324222"/>
    </source>
</evidence>
<dbReference type="AlphaFoldDB" id="A0A5B7F022"/>
<evidence type="ECO:0000313" key="2">
    <source>
        <dbReference type="EMBL" id="MPC38588.1"/>
    </source>
</evidence>
<feature type="compositionally biased region" description="Polar residues" evidence="1">
    <location>
        <begin position="16"/>
        <end position="36"/>
    </location>
</feature>
<proteinExistence type="predicted"/>
<gene>
    <name evidence="2" type="ORF">E2C01_032097</name>
</gene>
<comment type="caution">
    <text evidence="2">The sequence shown here is derived from an EMBL/GenBank/DDBJ whole genome shotgun (WGS) entry which is preliminary data.</text>
</comment>
<name>A0A5B7F022_PORTR</name>
<dbReference type="Proteomes" id="UP000324222">
    <property type="component" value="Unassembled WGS sequence"/>
</dbReference>
<keyword evidence="3" id="KW-1185">Reference proteome</keyword>
<reference evidence="2 3" key="1">
    <citation type="submission" date="2019-05" db="EMBL/GenBank/DDBJ databases">
        <title>Another draft genome of Portunus trituberculatus and its Hox gene families provides insights of decapod evolution.</title>
        <authorList>
            <person name="Jeong J.-H."/>
            <person name="Song I."/>
            <person name="Kim S."/>
            <person name="Choi T."/>
            <person name="Kim D."/>
            <person name="Ryu S."/>
            <person name="Kim W."/>
        </authorList>
    </citation>
    <scope>NUCLEOTIDE SEQUENCE [LARGE SCALE GENOMIC DNA]</scope>
    <source>
        <tissue evidence="2">Muscle</tissue>
    </source>
</reference>
<evidence type="ECO:0000256" key="1">
    <source>
        <dbReference type="SAM" id="MobiDB-lite"/>
    </source>
</evidence>
<protein>
    <submittedName>
        <fullName evidence="2">Uncharacterized protein</fullName>
    </submittedName>
</protein>
<organism evidence="2 3">
    <name type="scientific">Portunus trituberculatus</name>
    <name type="common">Swimming crab</name>
    <name type="synonym">Neptunus trituberculatus</name>
    <dbReference type="NCBI Taxonomy" id="210409"/>
    <lineage>
        <taxon>Eukaryota</taxon>
        <taxon>Metazoa</taxon>
        <taxon>Ecdysozoa</taxon>
        <taxon>Arthropoda</taxon>
        <taxon>Crustacea</taxon>
        <taxon>Multicrustacea</taxon>
        <taxon>Malacostraca</taxon>
        <taxon>Eumalacostraca</taxon>
        <taxon>Eucarida</taxon>
        <taxon>Decapoda</taxon>
        <taxon>Pleocyemata</taxon>
        <taxon>Brachyura</taxon>
        <taxon>Eubrachyura</taxon>
        <taxon>Portunoidea</taxon>
        <taxon>Portunidae</taxon>
        <taxon>Portuninae</taxon>
        <taxon>Portunus</taxon>
    </lineage>
</organism>
<sequence length="94" mass="10360">MPRSHVHDDNSEEQHMGNTTTLLSLSPQQPNTSTMPHSKCFTTATVGSCTMELYIPLASDVRGVGDVTRKCVGGNYRVYLARTALCCSRRQVSR</sequence>